<feature type="signal peptide" evidence="9">
    <location>
        <begin position="1"/>
        <end position="22"/>
    </location>
</feature>
<sequence length="930" mass="102196">MRKWAIVLSGLMSLLLVFASCATGNVSGGLQAEPGTIEVKGHPAMPKVAAAAEEVDPADDEIVIYYYRADENYEPWAFWVWAPGDGDGSLNFDYTQNIQVTNGVGYLKFKADGSDIGQSPVNALGEIGFIRRPDSGWDGQTRDFIWPVDTKGNEVVLFEDTLEPTTLGDYVPEFKVVVAEEPDLLKAALSGKHALTPEASDNGFVVKDNEGNVVPITDVVNMRAINDRSKNYTESIYIRLGEELTPDKSYTIEHPEYIAPEPVDISEMVLAKIDETTPAEDYELGAIYNSSAASVEFRLWAPLAKDVTALLYNVSIAENASAAPVAEVPMTKNADTGVWTAVYDEQDPDGFFYVYRVEQGNGLVRDVLDPYAKSMDAYMNEGGNGRAAIVDLAKAGPDGGWEGLESAQDGGYYQTREDAVIYEVSVRDFTISPDANVNAEPGTYEAFIEKIPYLVDMGVTHIQLMPTLNFYYTDETDKSYDGSGSTTNSNYNWGYDPHSYFTPEGWHSSDPADPYARMVELKNLVKAAHDSGLRVLLDVVYNHMGSTNFLEHILPGYFFRMNANGGFTSSSGVGNDFASTRKMARKLIVDSVRYLVDEYKIDGFRFDLMGLTDTETMEQAYAEAAEIKPDVLFEGEGWKMYNGPAGTRGADQDYMTSTDNISVFNDEIRDMLKGGGFNEEAQAFITTGNKPAEPIFRNLIGQPQGNYTADDPGDSMLYIAAHDGLTLADSIAHNVGLSNRSAEGRAEIAQRAKLGNFMILTGQGIPFIHAGQESGRTKPNVNNSRSETIGRFVRNSYDSADNINQFVWELPAEYEELRQFTFGLVDIRRANPVFRLETMEQVNEAAEFLPQSGEFKLAYKLSDGNRDYYLLVNAAEEAQDFTLDADVSGGQVLVDRVAAEAEGISNVQGVEINGDSVTLDALTPALIVVE</sequence>
<dbReference type="eggNOG" id="COG1523">
    <property type="taxonomic scope" value="Bacteria"/>
</dbReference>
<dbReference type="Pfam" id="PF02922">
    <property type="entry name" value="CBM_48"/>
    <property type="match status" value="1"/>
</dbReference>
<dbReference type="EMBL" id="CP006939">
    <property type="protein sequence ID" value="AHC13566.1"/>
    <property type="molecule type" value="Genomic_DNA"/>
</dbReference>
<evidence type="ECO:0000313" key="11">
    <source>
        <dbReference type="EMBL" id="AHC13566.1"/>
    </source>
</evidence>
<evidence type="ECO:0000256" key="8">
    <source>
        <dbReference type="ARBA" id="ARBA00031076"/>
    </source>
</evidence>
<dbReference type="InterPro" id="IPR017853">
    <property type="entry name" value="GH"/>
</dbReference>
<dbReference type="SUPFAM" id="SSF81296">
    <property type="entry name" value="E set domains"/>
    <property type="match status" value="1"/>
</dbReference>
<dbReference type="InterPro" id="IPR013780">
    <property type="entry name" value="Glyco_hydro_b"/>
</dbReference>
<accession>V5WEI5</accession>
<keyword evidence="2 9" id="KW-0732">Signal</keyword>
<organism evidence="11 12">
    <name type="scientific">Salinispira pacifica</name>
    <dbReference type="NCBI Taxonomy" id="1307761"/>
    <lineage>
        <taxon>Bacteria</taxon>
        <taxon>Pseudomonadati</taxon>
        <taxon>Spirochaetota</taxon>
        <taxon>Spirochaetia</taxon>
        <taxon>Spirochaetales</taxon>
        <taxon>Spirochaetaceae</taxon>
        <taxon>Salinispira</taxon>
    </lineage>
</organism>
<dbReference type="InterPro" id="IPR014756">
    <property type="entry name" value="Ig_E-set"/>
</dbReference>
<dbReference type="Gene3D" id="2.60.40.10">
    <property type="entry name" value="Immunoglobulins"/>
    <property type="match status" value="1"/>
</dbReference>
<comment type="catalytic activity">
    <reaction evidence="5">
        <text>Hydrolysis of (1-&gt;6)-alpha-D-glucosidic linkages in pullulan, amylopectin and glycogen, and in the alpha- and beta-limit dextrins of amylopectin and glycogen.</text>
        <dbReference type="EC" id="3.2.1.41"/>
    </reaction>
</comment>
<evidence type="ECO:0000256" key="6">
    <source>
        <dbReference type="ARBA" id="ARBA00024062"/>
    </source>
</evidence>
<dbReference type="AlphaFoldDB" id="V5WEI5"/>
<dbReference type="KEGG" id="slr:L21SP2_0122"/>
<dbReference type="PROSITE" id="PS51257">
    <property type="entry name" value="PROKAR_LIPOPROTEIN"/>
    <property type="match status" value="1"/>
</dbReference>
<dbReference type="InterPro" id="IPR040806">
    <property type="entry name" value="SpuA_C"/>
</dbReference>
<dbReference type="STRING" id="1307761.L21SP2_0122"/>
<dbReference type="GO" id="GO:0005975">
    <property type="term" value="P:carbohydrate metabolic process"/>
    <property type="evidence" value="ECO:0007669"/>
    <property type="project" value="InterPro"/>
</dbReference>
<dbReference type="InterPro" id="IPR005323">
    <property type="entry name" value="CBM41_pullulanase"/>
</dbReference>
<name>V5WEI5_9SPIO</name>
<dbReference type="Pfam" id="PF00128">
    <property type="entry name" value="Alpha-amylase"/>
    <property type="match status" value="1"/>
</dbReference>
<dbReference type="HOGENOM" id="CLU_004744_1_0_12"/>
<evidence type="ECO:0000259" key="10">
    <source>
        <dbReference type="SMART" id="SM00642"/>
    </source>
</evidence>
<keyword evidence="12" id="KW-1185">Reference proteome</keyword>
<dbReference type="SUPFAM" id="SSF49452">
    <property type="entry name" value="Starch-binding domain-like"/>
    <property type="match status" value="1"/>
</dbReference>
<keyword evidence="4 11" id="KW-0326">Glycosidase</keyword>
<dbReference type="RefSeq" id="WP_024266499.1">
    <property type="nucleotide sequence ID" value="NC_023035.1"/>
</dbReference>
<feature type="chain" id="PRO_5004741887" description="pullulanase" evidence="9">
    <location>
        <begin position="23"/>
        <end position="930"/>
    </location>
</feature>
<dbReference type="Pfam" id="PF03714">
    <property type="entry name" value="PUD"/>
    <property type="match status" value="1"/>
</dbReference>
<feature type="domain" description="Glycosyl hydrolase family 13 catalytic" evidence="10">
    <location>
        <begin position="430"/>
        <end position="828"/>
    </location>
</feature>
<evidence type="ECO:0000256" key="4">
    <source>
        <dbReference type="ARBA" id="ARBA00023295"/>
    </source>
</evidence>
<dbReference type="InterPro" id="IPR013783">
    <property type="entry name" value="Ig-like_fold"/>
</dbReference>
<dbReference type="EC" id="3.2.1.41" evidence="6"/>
<dbReference type="PANTHER" id="PTHR43002">
    <property type="entry name" value="GLYCOGEN DEBRANCHING ENZYME"/>
    <property type="match status" value="1"/>
</dbReference>
<dbReference type="OrthoDB" id="9761875at2"/>
<evidence type="ECO:0000256" key="1">
    <source>
        <dbReference type="ARBA" id="ARBA00008061"/>
    </source>
</evidence>
<evidence type="ECO:0000256" key="7">
    <source>
        <dbReference type="ARBA" id="ARBA00029618"/>
    </source>
</evidence>
<dbReference type="Gene3D" id="2.60.40.1110">
    <property type="match status" value="1"/>
</dbReference>
<keyword evidence="3 11" id="KW-0378">Hydrolase</keyword>
<dbReference type="Gene3D" id="3.20.20.80">
    <property type="entry name" value="Glycosidases"/>
    <property type="match status" value="1"/>
</dbReference>
<evidence type="ECO:0000256" key="5">
    <source>
        <dbReference type="ARBA" id="ARBA00023965"/>
    </source>
</evidence>
<evidence type="ECO:0000256" key="3">
    <source>
        <dbReference type="ARBA" id="ARBA00022801"/>
    </source>
</evidence>
<evidence type="ECO:0000256" key="9">
    <source>
        <dbReference type="SAM" id="SignalP"/>
    </source>
</evidence>
<evidence type="ECO:0000256" key="2">
    <source>
        <dbReference type="ARBA" id="ARBA00022729"/>
    </source>
</evidence>
<dbReference type="GO" id="GO:0030246">
    <property type="term" value="F:carbohydrate binding"/>
    <property type="evidence" value="ECO:0007669"/>
    <property type="project" value="InterPro"/>
</dbReference>
<gene>
    <name evidence="11" type="ORF">L21SP2_0122</name>
</gene>
<dbReference type="CDD" id="cd11341">
    <property type="entry name" value="AmyAc_Pullulanase_LD-like"/>
    <property type="match status" value="1"/>
</dbReference>
<comment type="similarity">
    <text evidence="1">Belongs to the glycosyl hydrolase 13 family.</text>
</comment>
<dbReference type="Proteomes" id="UP000018680">
    <property type="component" value="Chromosome"/>
</dbReference>
<dbReference type="SMART" id="SM00642">
    <property type="entry name" value="Aamy"/>
    <property type="match status" value="1"/>
</dbReference>
<dbReference type="CDD" id="cd02860">
    <property type="entry name" value="E_set_Pullulanase"/>
    <property type="match status" value="1"/>
</dbReference>
<dbReference type="InterPro" id="IPR013784">
    <property type="entry name" value="Carb-bd-like_fold"/>
</dbReference>
<dbReference type="SUPFAM" id="SSF51445">
    <property type="entry name" value="(Trans)glycosidases"/>
    <property type="match status" value="1"/>
</dbReference>
<dbReference type="InterPro" id="IPR006047">
    <property type="entry name" value="GH13_cat_dom"/>
</dbReference>
<dbReference type="InterPro" id="IPR004193">
    <property type="entry name" value="Glyco_hydro_13_N"/>
</dbReference>
<dbReference type="Pfam" id="PF18033">
    <property type="entry name" value="SpuA_C"/>
    <property type="match status" value="1"/>
</dbReference>
<protein>
    <recommendedName>
        <fullName evidence="6">pullulanase</fullName>
        <ecNumber evidence="6">3.2.1.41</ecNumber>
    </recommendedName>
    <alternativeName>
        <fullName evidence="7">Alpha-dextrin endo-1,6-alpha-glucosidase</fullName>
    </alternativeName>
    <alternativeName>
        <fullName evidence="8">Pullulan 6-glucanohydrolase</fullName>
    </alternativeName>
</protein>
<dbReference type="PATRIC" id="fig|1307761.3.peg.123"/>
<dbReference type="GO" id="GO:0051060">
    <property type="term" value="F:pullulanase activity"/>
    <property type="evidence" value="ECO:0007669"/>
    <property type="project" value="UniProtKB-EC"/>
</dbReference>
<proteinExistence type="inferred from homology"/>
<evidence type="ECO:0000313" key="12">
    <source>
        <dbReference type="Proteomes" id="UP000018680"/>
    </source>
</evidence>
<reference evidence="11 12" key="1">
    <citation type="journal article" date="2015" name="Stand. Genomic Sci.">
        <title>Complete genome sequence and description of Salinispira pacifica gen. nov., sp. nov., a novel spirochaete isolated form a hypersaline microbial mat.</title>
        <authorList>
            <person name="Ben Hania W."/>
            <person name="Joseph M."/>
            <person name="Schumann P."/>
            <person name="Bunk B."/>
            <person name="Fiebig A."/>
            <person name="Sproer C."/>
            <person name="Klenk H.P."/>
            <person name="Fardeau M.L."/>
            <person name="Spring S."/>
        </authorList>
    </citation>
    <scope>NUCLEOTIDE SEQUENCE [LARGE SCALE GENOMIC DNA]</scope>
    <source>
        <strain evidence="11 12">L21-RPul-D2</strain>
    </source>
</reference>
<dbReference type="Gene3D" id="2.60.40.1180">
    <property type="entry name" value="Golgi alpha-mannosidase II"/>
    <property type="match status" value="1"/>
</dbReference>